<organism evidence="1 2">
    <name type="scientific">Ambispora leptoticha</name>
    <dbReference type="NCBI Taxonomy" id="144679"/>
    <lineage>
        <taxon>Eukaryota</taxon>
        <taxon>Fungi</taxon>
        <taxon>Fungi incertae sedis</taxon>
        <taxon>Mucoromycota</taxon>
        <taxon>Glomeromycotina</taxon>
        <taxon>Glomeromycetes</taxon>
        <taxon>Archaeosporales</taxon>
        <taxon>Ambisporaceae</taxon>
        <taxon>Ambispora</taxon>
    </lineage>
</organism>
<dbReference type="Proteomes" id="UP000789508">
    <property type="component" value="Unassembled WGS sequence"/>
</dbReference>
<evidence type="ECO:0000313" key="1">
    <source>
        <dbReference type="EMBL" id="CAG8589582.1"/>
    </source>
</evidence>
<dbReference type="EMBL" id="CAJVPS010003468">
    <property type="protein sequence ID" value="CAG8589582.1"/>
    <property type="molecule type" value="Genomic_DNA"/>
</dbReference>
<dbReference type="OrthoDB" id="2473390at2759"/>
<gene>
    <name evidence="1" type="ORF">ALEPTO_LOCUS7638</name>
</gene>
<feature type="non-terminal residue" evidence="1">
    <location>
        <position position="92"/>
    </location>
</feature>
<keyword evidence="2" id="KW-1185">Reference proteome</keyword>
<reference evidence="1" key="1">
    <citation type="submission" date="2021-06" db="EMBL/GenBank/DDBJ databases">
        <authorList>
            <person name="Kallberg Y."/>
            <person name="Tangrot J."/>
            <person name="Rosling A."/>
        </authorList>
    </citation>
    <scope>NUCLEOTIDE SEQUENCE</scope>
    <source>
        <strain evidence="1">FL130A</strain>
    </source>
</reference>
<comment type="caution">
    <text evidence="1">The sequence shown here is derived from an EMBL/GenBank/DDBJ whole genome shotgun (WGS) entry which is preliminary data.</text>
</comment>
<dbReference type="AlphaFoldDB" id="A0A9N9G8Y0"/>
<proteinExistence type="predicted"/>
<name>A0A9N9G8Y0_9GLOM</name>
<protein>
    <submittedName>
        <fullName evidence="1">6215_t:CDS:1</fullName>
    </submittedName>
</protein>
<evidence type="ECO:0000313" key="2">
    <source>
        <dbReference type="Proteomes" id="UP000789508"/>
    </source>
</evidence>
<accession>A0A9N9G8Y0</accession>
<sequence>MVPNVVSKVTNPTTSTKELAHRTTCDRKWSEIVKTALATDSNILQIFLTYQEINGQFKNEQEKSYAMLQNGEPNMTEDNNIIIGNKAIGLKM</sequence>